<dbReference type="GO" id="GO:0016891">
    <property type="term" value="F:RNA endonuclease activity producing 5'-phosphomonoesters, hydrolytic mechanism"/>
    <property type="evidence" value="ECO:0007669"/>
    <property type="project" value="TreeGrafter"/>
</dbReference>
<keyword evidence="6" id="KW-0443">Lipid metabolism</keyword>
<dbReference type="EMBL" id="CP009896">
    <property type="protein sequence ID" value="AIY18169.1"/>
    <property type="molecule type" value="Genomic_DNA"/>
</dbReference>
<feature type="domain" description="Phospholipase D-like" evidence="8">
    <location>
        <begin position="63"/>
        <end position="194"/>
    </location>
</feature>
<accession>A0A0A1DLF4</accession>
<keyword evidence="5" id="KW-0442">Lipid degradation</keyword>
<evidence type="ECO:0000256" key="5">
    <source>
        <dbReference type="ARBA" id="ARBA00022963"/>
    </source>
</evidence>
<dbReference type="Pfam" id="PF13091">
    <property type="entry name" value="PLDc_2"/>
    <property type="match status" value="2"/>
</dbReference>
<evidence type="ECO:0000313" key="10">
    <source>
        <dbReference type="Proteomes" id="UP000030300"/>
    </source>
</evidence>
<dbReference type="KEGG" id="psim:KR76_17835"/>
<evidence type="ECO:0000256" key="3">
    <source>
        <dbReference type="ARBA" id="ARBA00012027"/>
    </source>
</evidence>
<feature type="region of interest" description="Disordered" evidence="7">
    <location>
        <begin position="1"/>
        <end position="25"/>
    </location>
</feature>
<dbReference type="HOGENOM" id="CLU_047394_0_0_11"/>
<dbReference type="Proteomes" id="UP000030300">
    <property type="component" value="Chromosome"/>
</dbReference>
<keyword evidence="10" id="KW-1185">Reference proteome</keyword>
<dbReference type="InterPro" id="IPR051406">
    <property type="entry name" value="PLD_domain"/>
</dbReference>
<evidence type="ECO:0000259" key="8">
    <source>
        <dbReference type="Pfam" id="PF13091"/>
    </source>
</evidence>
<dbReference type="eggNOG" id="COG1502">
    <property type="taxonomic scope" value="Bacteria"/>
</dbReference>
<keyword evidence="4" id="KW-0378">Hydrolase</keyword>
<evidence type="ECO:0000256" key="4">
    <source>
        <dbReference type="ARBA" id="ARBA00022801"/>
    </source>
</evidence>
<comment type="similarity">
    <text evidence="2">Belongs to the phospholipase D family.</text>
</comment>
<protein>
    <recommendedName>
        <fullName evidence="3">phospholipase D</fullName>
        <ecNumber evidence="3">3.1.4.4</ecNumber>
    </recommendedName>
</protein>
<feature type="domain" description="Phospholipase D-like" evidence="8">
    <location>
        <begin position="261"/>
        <end position="395"/>
    </location>
</feature>
<dbReference type="SUPFAM" id="SSF56024">
    <property type="entry name" value="Phospholipase D/nuclease"/>
    <property type="match status" value="2"/>
</dbReference>
<dbReference type="EC" id="3.1.4.4" evidence="3"/>
<organism evidence="9 10">
    <name type="scientific">Nocardioides simplex</name>
    <name type="common">Arthrobacter simplex</name>
    <dbReference type="NCBI Taxonomy" id="2045"/>
    <lineage>
        <taxon>Bacteria</taxon>
        <taxon>Bacillati</taxon>
        <taxon>Actinomycetota</taxon>
        <taxon>Actinomycetes</taxon>
        <taxon>Propionibacteriales</taxon>
        <taxon>Nocardioidaceae</taxon>
        <taxon>Pimelobacter</taxon>
    </lineage>
</organism>
<gene>
    <name evidence="9" type="ORF">KR76_17835</name>
</gene>
<evidence type="ECO:0000256" key="1">
    <source>
        <dbReference type="ARBA" id="ARBA00000798"/>
    </source>
</evidence>
<dbReference type="PANTHER" id="PTHR43856:SF1">
    <property type="entry name" value="MITOCHONDRIAL CARDIOLIPIN HYDROLASE"/>
    <property type="match status" value="1"/>
</dbReference>
<evidence type="ECO:0000256" key="7">
    <source>
        <dbReference type="SAM" id="MobiDB-lite"/>
    </source>
</evidence>
<proteinExistence type="inferred from homology"/>
<dbReference type="GO" id="GO:0016042">
    <property type="term" value="P:lipid catabolic process"/>
    <property type="evidence" value="ECO:0007669"/>
    <property type="project" value="UniProtKB-KW"/>
</dbReference>
<dbReference type="InterPro" id="IPR025202">
    <property type="entry name" value="PLD-like_dom"/>
</dbReference>
<dbReference type="AlphaFoldDB" id="A0A0A1DLF4"/>
<dbReference type="STRING" id="2045.KR76_17835"/>
<comment type="catalytic activity">
    <reaction evidence="1">
        <text>a 1,2-diacyl-sn-glycero-3-phosphocholine + H2O = a 1,2-diacyl-sn-glycero-3-phosphate + choline + H(+)</text>
        <dbReference type="Rhea" id="RHEA:14445"/>
        <dbReference type="ChEBI" id="CHEBI:15354"/>
        <dbReference type="ChEBI" id="CHEBI:15377"/>
        <dbReference type="ChEBI" id="CHEBI:15378"/>
        <dbReference type="ChEBI" id="CHEBI:57643"/>
        <dbReference type="ChEBI" id="CHEBI:58608"/>
        <dbReference type="EC" id="3.1.4.4"/>
    </reaction>
</comment>
<dbReference type="GO" id="GO:0004630">
    <property type="term" value="F:phospholipase D activity"/>
    <property type="evidence" value="ECO:0007669"/>
    <property type="project" value="UniProtKB-EC"/>
</dbReference>
<evidence type="ECO:0000313" key="9">
    <source>
        <dbReference type="EMBL" id="AIY18169.1"/>
    </source>
</evidence>
<reference evidence="9 10" key="1">
    <citation type="journal article" date="2015" name="Genome Announc.">
        <title>Complete Genome Sequence of Steroid-Transforming Nocardioides simplex VKM Ac-2033D.</title>
        <authorList>
            <person name="Shtratnikova V.Y."/>
            <person name="Schelkunov M.I."/>
            <person name="Pekov Y.A."/>
            <person name="Fokina V.V."/>
            <person name="Logacheva M.D."/>
            <person name="Sokolov S.L."/>
            <person name="Bragin E.Y."/>
            <person name="Ashapkin V.V."/>
            <person name="Donova M.V."/>
        </authorList>
    </citation>
    <scope>NUCLEOTIDE SEQUENCE [LARGE SCALE GENOMIC DNA]</scope>
    <source>
        <strain evidence="9 10">VKM Ac-2033D</strain>
    </source>
</reference>
<name>A0A0A1DLF4_NOCSI</name>
<sequence>MAGGLLVTSGAAPAPARDEGSPAAARAAWLPATGPVFNDPTGRPAQRRQVVKRVHQAIRHTPAGATIRVATYNVDRTDTADLLLQARARGVAVQIVVNDNLVNPVIKRLQRRLGRNPARSSFLVICKAACRNGSRTGNLHMKVYAFSQSGAARSVMINSSSNLGRAAANGQWNDAITVYGDDALFASWVAVFDQLKRDRPAAPRYVTYQSDTLRADFQRPFGTGPRGRVVVARSGDPQLRRLRQVGCRPPAGYGVGGRSVVRVNMYAWYGARGERLARELASMRREGCQVSVIGAVVSAPVVSILRGAGIPVRAADWDWGEKPATSGDEIVFGSRCYSHLKYVTVDGLFRGRGTRVVWTGSENWSAPGLSSDEVTFEIHDAAAVRAYDAQWWRMWRSPRATHRTGSKPTSRPCA</sequence>
<evidence type="ECO:0000256" key="2">
    <source>
        <dbReference type="ARBA" id="ARBA00008664"/>
    </source>
</evidence>
<dbReference type="Gene3D" id="3.30.870.10">
    <property type="entry name" value="Endonuclease Chain A"/>
    <property type="match status" value="2"/>
</dbReference>
<dbReference type="PANTHER" id="PTHR43856">
    <property type="entry name" value="CARDIOLIPIN HYDROLASE"/>
    <property type="match status" value="1"/>
</dbReference>
<evidence type="ECO:0000256" key="6">
    <source>
        <dbReference type="ARBA" id="ARBA00023098"/>
    </source>
</evidence>